<accession>A0A8H7MCG0</accession>
<proteinExistence type="predicted"/>
<feature type="compositionally biased region" description="Basic and acidic residues" evidence="1">
    <location>
        <begin position="324"/>
        <end position="338"/>
    </location>
</feature>
<reference evidence="2" key="2">
    <citation type="journal article" date="2018" name="DNA Res.">
        <title>Comparative genome and transcriptome analyses reveal adaptations to opportunistic infections in woody plant degrading pathogens of Botryosphaeriaceae.</title>
        <authorList>
            <person name="Yan J.Y."/>
            <person name="Zhao W.S."/>
            <person name="Chen Z."/>
            <person name="Xing Q.K."/>
            <person name="Zhang W."/>
            <person name="Chethana K.W.T."/>
            <person name="Xue M.F."/>
            <person name="Xu J.P."/>
            <person name="Phillips A.J.L."/>
            <person name="Wang Y."/>
            <person name="Liu J.H."/>
            <person name="Liu M."/>
            <person name="Zhou Y."/>
            <person name="Jayawardena R.S."/>
            <person name="Manawasinghe I.S."/>
            <person name="Huang J.B."/>
            <person name="Qiao G.H."/>
            <person name="Fu C.Y."/>
            <person name="Guo F.F."/>
            <person name="Dissanayake A.J."/>
            <person name="Peng Y.L."/>
            <person name="Hyde K.D."/>
            <person name="Li X.H."/>
        </authorList>
    </citation>
    <scope>NUCLEOTIDE SEQUENCE</scope>
    <source>
        <strain evidence="2">CSS-01s</strain>
    </source>
</reference>
<evidence type="ECO:0000313" key="3">
    <source>
        <dbReference type="Proteomes" id="UP000627934"/>
    </source>
</evidence>
<reference evidence="2" key="1">
    <citation type="submission" date="2016-08" db="EMBL/GenBank/DDBJ databases">
        <authorList>
            <person name="Yan J."/>
        </authorList>
    </citation>
    <scope>NUCLEOTIDE SEQUENCE</scope>
    <source>
        <strain evidence="2">CSS-01s</strain>
    </source>
</reference>
<dbReference type="EMBL" id="MDYX01000047">
    <property type="protein sequence ID" value="KAF9630983.1"/>
    <property type="molecule type" value="Genomic_DNA"/>
</dbReference>
<evidence type="ECO:0000256" key="1">
    <source>
        <dbReference type="SAM" id="MobiDB-lite"/>
    </source>
</evidence>
<sequence>MSTQQGIPSSSRGAPFQLIDDVNGFSHEAFLNLAAAPFVSVQDLQPTTTLTDNYSTVDPLQNPMGHNSSAQLDWLSANLPPIPENGPQYQHNTGQLSTSNFNDAILGNAATSTDDVFMLLNDASTFNIQYQVEGNTGSDNPIEDFGESQLADTQAMSITSHEDFPYDDYLCFTPLETPGSTPAGTQSGHETDSVHFLSTPEDWDIVSSHGSLSPWIAIGRSEGNTPSDASVIAGSIPTSSDSVHGTSEMRSPSSHEERSVPESRVAPTIARQLLPAEKNPNASTVAASHPPHTPGHSMVPTNDAPVLQVTITRDWDSKVTASKRKQEEKAEESREQAKKVRKLGACVRCHMYKLKV</sequence>
<evidence type="ECO:0000313" key="2">
    <source>
        <dbReference type="EMBL" id="KAF9630983.1"/>
    </source>
</evidence>
<dbReference type="AlphaFoldDB" id="A0A8H7MCG0"/>
<feature type="region of interest" description="Disordered" evidence="1">
    <location>
        <begin position="226"/>
        <end position="302"/>
    </location>
</feature>
<name>A0A8H7MCG0_9PEZI</name>
<feature type="compositionally biased region" description="Polar residues" evidence="1">
    <location>
        <begin position="236"/>
        <end position="252"/>
    </location>
</feature>
<organism evidence="2 3">
    <name type="scientific">Lasiodiplodia theobromae</name>
    <dbReference type="NCBI Taxonomy" id="45133"/>
    <lineage>
        <taxon>Eukaryota</taxon>
        <taxon>Fungi</taxon>
        <taxon>Dikarya</taxon>
        <taxon>Ascomycota</taxon>
        <taxon>Pezizomycotina</taxon>
        <taxon>Dothideomycetes</taxon>
        <taxon>Dothideomycetes incertae sedis</taxon>
        <taxon>Botryosphaeriales</taxon>
        <taxon>Botryosphaeriaceae</taxon>
        <taxon>Lasiodiplodia</taxon>
    </lineage>
</organism>
<gene>
    <name evidence="2" type="ORF">BFW01_g1855</name>
</gene>
<dbReference type="Proteomes" id="UP000627934">
    <property type="component" value="Unassembled WGS sequence"/>
</dbReference>
<dbReference type="PANTHER" id="PTHR35392">
    <property type="entry name" value="ZN(II)2CYS6 TRANSCRIPTION FACTOR (EUROFUNG)-RELATED-RELATED"/>
    <property type="match status" value="1"/>
</dbReference>
<dbReference type="InterPro" id="IPR052973">
    <property type="entry name" value="Fungal_sec-metab_reg_TF"/>
</dbReference>
<protein>
    <submittedName>
        <fullName evidence="2">Uncharacterized protein</fullName>
    </submittedName>
</protein>
<comment type="caution">
    <text evidence="2">The sequence shown here is derived from an EMBL/GenBank/DDBJ whole genome shotgun (WGS) entry which is preliminary data.</text>
</comment>
<feature type="region of interest" description="Disordered" evidence="1">
    <location>
        <begin position="318"/>
        <end position="340"/>
    </location>
</feature>